<dbReference type="AlphaFoldDB" id="A0A369JDD0"/>
<dbReference type="EMBL" id="LUEZ02000110">
    <property type="protein sequence ID" value="RDB17723.1"/>
    <property type="molecule type" value="Genomic_DNA"/>
</dbReference>
<keyword evidence="2" id="KW-0808">Transferase</keyword>
<dbReference type="InterPro" id="IPR037143">
    <property type="entry name" value="4-PPantetheinyl_Trfase_dom_sf"/>
</dbReference>
<dbReference type="EC" id="2.7.8.7" evidence="1"/>
<accession>A0A369JDD0</accession>
<dbReference type="OrthoDB" id="26719at2759"/>
<dbReference type="Gene3D" id="3.90.470.20">
    <property type="entry name" value="4'-phosphopantetheinyl transferase domain"/>
    <property type="match status" value="1"/>
</dbReference>
<evidence type="ECO:0000313" key="4">
    <source>
        <dbReference type="EMBL" id="RDB17723.1"/>
    </source>
</evidence>
<reference evidence="4" key="1">
    <citation type="submission" date="2018-04" db="EMBL/GenBank/DDBJ databases">
        <title>Whole genome sequencing of Hypsizygus marmoreus.</title>
        <authorList>
            <person name="Choi I.-G."/>
            <person name="Min B."/>
            <person name="Kim J.-G."/>
            <person name="Kim S."/>
            <person name="Oh Y.-L."/>
            <person name="Kong W.-S."/>
            <person name="Park H."/>
            <person name="Jeong J."/>
            <person name="Song E.-S."/>
        </authorList>
    </citation>
    <scope>NUCLEOTIDE SEQUENCE [LARGE SCALE GENOMIC DNA]</scope>
    <source>
        <strain evidence="4">51987-8</strain>
    </source>
</reference>
<dbReference type="PANTHER" id="PTHR12215:SF10">
    <property type="entry name" value="L-AMINOADIPATE-SEMIALDEHYDE DEHYDROGENASE-PHOSPHOPANTETHEINYL TRANSFERASE"/>
    <property type="match status" value="1"/>
</dbReference>
<evidence type="ECO:0000313" key="5">
    <source>
        <dbReference type="Proteomes" id="UP000076154"/>
    </source>
</evidence>
<feature type="compositionally biased region" description="Pro residues" evidence="3">
    <location>
        <begin position="44"/>
        <end position="55"/>
    </location>
</feature>
<protein>
    <recommendedName>
        <fullName evidence="1">holo-[acyl-carrier-protein] synthase</fullName>
        <ecNumber evidence="1">2.7.8.7</ecNumber>
    </recommendedName>
</protein>
<dbReference type="STRING" id="39966.A0A369JDD0"/>
<feature type="region of interest" description="Disordered" evidence="3">
    <location>
        <begin position="30"/>
        <end position="68"/>
    </location>
</feature>
<organism evidence="4 5">
    <name type="scientific">Hypsizygus marmoreus</name>
    <name type="common">White beech mushroom</name>
    <name type="synonym">Agaricus marmoreus</name>
    <dbReference type="NCBI Taxonomy" id="39966"/>
    <lineage>
        <taxon>Eukaryota</taxon>
        <taxon>Fungi</taxon>
        <taxon>Dikarya</taxon>
        <taxon>Basidiomycota</taxon>
        <taxon>Agaricomycotina</taxon>
        <taxon>Agaricomycetes</taxon>
        <taxon>Agaricomycetidae</taxon>
        <taxon>Agaricales</taxon>
        <taxon>Tricholomatineae</taxon>
        <taxon>Lyophyllaceae</taxon>
        <taxon>Hypsizygus</taxon>
    </lineage>
</organism>
<evidence type="ECO:0000256" key="2">
    <source>
        <dbReference type="ARBA" id="ARBA00022679"/>
    </source>
</evidence>
<gene>
    <name evidence="4" type="ORF">Hypma_001033</name>
</gene>
<dbReference type="GO" id="GO:0019878">
    <property type="term" value="P:lysine biosynthetic process via aminoadipic acid"/>
    <property type="evidence" value="ECO:0007669"/>
    <property type="project" value="TreeGrafter"/>
</dbReference>
<dbReference type="GO" id="GO:0008897">
    <property type="term" value="F:holo-[acyl-carrier-protein] synthase activity"/>
    <property type="evidence" value="ECO:0007669"/>
    <property type="project" value="UniProtKB-EC"/>
</dbReference>
<dbReference type="Proteomes" id="UP000076154">
    <property type="component" value="Unassembled WGS sequence"/>
</dbReference>
<proteinExistence type="predicted"/>
<dbReference type="GO" id="GO:0005829">
    <property type="term" value="C:cytosol"/>
    <property type="evidence" value="ECO:0007669"/>
    <property type="project" value="TreeGrafter"/>
</dbReference>
<keyword evidence="5" id="KW-1185">Reference proteome</keyword>
<dbReference type="InterPro" id="IPR050559">
    <property type="entry name" value="P-Pant_transferase_sf"/>
</dbReference>
<evidence type="ECO:0000256" key="1">
    <source>
        <dbReference type="ARBA" id="ARBA00013172"/>
    </source>
</evidence>
<dbReference type="PANTHER" id="PTHR12215">
    <property type="entry name" value="PHOSPHOPANTETHEINE TRANSFERASE"/>
    <property type="match status" value="1"/>
</dbReference>
<dbReference type="InParanoid" id="A0A369JDD0"/>
<comment type="caution">
    <text evidence="4">The sequence shown here is derived from an EMBL/GenBank/DDBJ whole genome shotgun (WGS) entry which is preliminary data.</text>
</comment>
<sequence>MLYHLTPPLGAKGPQYRRYHLPGIHAQYMAQPPLNQPTTDPQAQPQPYPTQPPGNPRFHAQTPMQPPPPGARRILVADCPILVWMLSLNREYTKQEYDACYKVVQTCVEHDTVKYEPSSADSFRNLITLMLPLLMMRHRRIPRAKWKDCITPTGKHWIEQAQDDMTPERFMQSMIGYHLTYEASLCAMAMCQGTQRRVINIGIGTKQVAVEPRGAAVQTYVESQSHLLTALELESITTEKEDETMLRRLSIIIALKKAYIKAIGQPIGFDFSRLEFNIPERKAIGDGHPLQGWEFRIWRVTLGVARRDQLINETYECACAFFRGSQESRFVFYEHQQQLNTWVQFINIDQMLKVIPKLTA</sequence>
<dbReference type="GO" id="GO:0000287">
    <property type="term" value="F:magnesium ion binding"/>
    <property type="evidence" value="ECO:0007669"/>
    <property type="project" value="InterPro"/>
</dbReference>
<evidence type="ECO:0000256" key="3">
    <source>
        <dbReference type="SAM" id="MobiDB-lite"/>
    </source>
</evidence>
<dbReference type="SUPFAM" id="SSF56214">
    <property type="entry name" value="4'-phosphopantetheinyl transferase"/>
    <property type="match status" value="1"/>
</dbReference>
<name>A0A369JDD0_HYPMA</name>